<dbReference type="Proteomes" id="UP000761534">
    <property type="component" value="Unassembled WGS sequence"/>
</dbReference>
<evidence type="ECO:0000256" key="1">
    <source>
        <dbReference type="ARBA" id="ARBA00005352"/>
    </source>
</evidence>
<accession>A0A642VAJ6</accession>
<keyword evidence="5" id="KW-1185">Reference proteome</keyword>
<evidence type="ECO:0000313" key="5">
    <source>
        <dbReference type="Proteomes" id="UP000761534"/>
    </source>
</evidence>
<comment type="similarity">
    <text evidence="1">Belongs to the CCZ1 family.</text>
</comment>
<evidence type="ECO:0000256" key="2">
    <source>
        <dbReference type="SAM" id="MobiDB-lite"/>
    </source>
</evidence>
<dbReference type="GO" id="GO:0016192">
    <property type="term" value="P:vesicle-mediated transport"/>
    <property type="evidence" value="ECO:0007669"/>
    <property type="project" value="InterPro"/>
</dbReference>
<reference evidence="4" key="1">
    <citation type="journal article" date="2019" name="G3 (Bethesda)">
        <title>Genome Assemblies of Two Rare Opportunistic Yeast Pathogens: Diutina rugosa (syn. Candida rugosa) and Trichomonascus ciferrii (syn. Candida ciferrii).</title>
        <authorList>
            <person name="Mixao V."/>
            <person name="Saus E."/>
            <person name="Hansen A.P."/>
            <person name="Lass-Florl C."/>
            <person name="Gabaldon T."/>
        </authorList>
    </citation>
    <scope>NUCLEOTIDE SEQUENCE</scope>
    <source>
        <strain evidence="4">CBS 4856</strain>
    </source>
</reference>
<dbReference type="PANTHER" id="PTHR13056">
    <property type="entry name" value="VACUOLAR FUSION PROTEIN CCZ1 HOMOLOG-RELATED"/>
    <property type="match status" value="1"/>
</dbReference>
<dbReference type="InterPro" id="IPR043987">
    <property type="entry name" value="CCZ1/INTU/HSP4_longin_1"/>
</dbReference>
<proteinExistence type="inferred from homology"/>
<dbReference type="InterPro" id="IPR013176">
    <property type="entry name" value="Ccz1"/>
</dbReference>
<dbReference type="OrthoDB" id="240546at2759"/>
<feature type="compositionally biased region" description="Low complexity" evidence="2">
    <location>
        <begin position="319"/>
        <end position="340"/>
    </location>
</feature>
<evidence type="ECO:0000313" key="4">
    <source>
        <dbReference type="EMBL" id="KAA8917140.1"/>
    </source>
</evidence>
<dbReference type="VEuPathDB" id="FungiDB:TRICI_000707"/>
<protein>
    <recommendedName>
        <fullName evidence="3">CCZ1/INTU/HSP4 first Longin domain-containing protein</fullName>
    </recommendedName>
</protein>
<organism evidence="4 5">
    <name type="scientific">Trichomonascus ciferrii</name>
    <dbReference type="NCBI Taxonomy" id="44093"/>
    <lineage>
        <taxon>Eukaryota</taxon>
        <taxon>Fungi</taxon>
        <taxon>Dikarya</taxon>
        <taxon>Ascomycota</taxon>
        <taxon>Saccharomycotina</taxon>
        <taxon>Dipodascomycetes</taxon>
        <taxon>Dipodascales</taxon>
        <taxon>Trichomonascaceae</taxon>
        <taxon>Trichomonascus</taxon>
        <taxon>Trichomonascus ciferrii complex</taxon>
    </lineage>
</organism>
<sequence length="591" mass="66709">MEASLEYLCIYNPDLNPDGEHVEDEVVFYYPQGEEDSSIDDQLRHIGLTQGVVEFSRGFSEGATVSNLETYKSRIVVKEVECDNWWVVASINFASTKTDGDLVEYSSRDLPGPDILCMEIVNAYRRWRLHHGSFGDYLNLHGRGELVKLLQSWWNSWCRNWCVSWHGPGSALLFDGIRTAKGDISSQTLEAAKSVIDREDCLLDMIISRHDQKTVENNGCVFAGKNVLSSESIVDVLNWVQDCESCEDDTAYLDETGFVYHLQRPYQQYLTRRSASKQRQNTMGEMASQISTATVDSINNLMGMINMNSVSGLWGSSPSNSTAGTATRSSSSNSASVASTQPDDSATISEDIAEARYMVGLYGNVLETDDSTMENGNSESSPRITKNVVYLSLSGSQNIEPFNVVIYRRRPFVFTLIYEHGFKQLDNASNYITLHRRLASLVEPVATDLDECSSNQTEVPKKFYYIVMDPNKFSMQTSLPHIFKLPQLSELEKEDPADAENIILDRLELIHVHQSIAHISAESGGAKEHEKFMRTSKNWWIYWARLNDDEREVILAHKWSKPGKPSPESLLSVLGRDAKVWLDTYKHYGKV</sequence>
<dbReference type="AlphaFoldDB" id="A0A642VAJ6"/>
<gene>
    <name evidence="4" type="ORF">TRICI_000707</name>
</gene>
<dbReference type="GO" id="GO:0035658">
    <property type="term" value="C:Mon1-Ccz1 complex"/>
    <property type="evidence" value="ECO:0007669"/>
    <property type="project" value="InterPro"/>
</dbReference>
<dbReference type="Pfam" id="PF19031">
    <property type="entry name" value="Intu_longin_1"/>
    <property type="match status" value="1"/>
</dbReference>
<feature type="region of interest" description="Disordered" evidence="2">
    <location>
        <begin position="316"/>
        <end position="346"/>
    </location>
</feature>
<dbReference type="PANTHER" id="PTHR13056:SF0">
    <property type="entry name" value="VACUOLAR FUSION PROTEIN CCZ1 HOMOLOG-RELATED"/>
    <property type="match status" value="1"/>
</dbReference>
<dbReference type="EMBL" id="SWFS01000063">
    <property type="protein sequence ID" value="KAA8917140.1"/>
    <property type="molecule type" value="Genomic_DNA"/>
</dbReference>
<evidence type="ECO:0000259" key="3">
    <source>
        <dbReference type="Pfam" id="PF19031"/>
    </source>
</evidence>
<comment type="caution">
    <text evidence="4">The sequence shown here is derived from an EMBL/GenBank/DDBJ whole genome shotgun (WGS) entry which is preliminary data.</text>
</comment>
<feature type="domain" description="CCZ1/INTU/HSP4 first Longin" evidence="3">
    <location>
        <begin position="5"/>
        <end position="119"/>
    </location>
</feature>
<name>A0A642VAJ6_9ASCO</name>